<dbReference type="KEGG" id="lvi:G7068_11930"/>
<dbReference type="RefSeq" id="WP_166292160.1">
    <property type="nucleotide sequence ID" value="NZ_CP049863.1"/>
</dbReference>
<sequence>MATERDMLNLLGKRYTSIRPGALADRWVRAEHVRRTLGDRFGNYIADFMALDKWPGIPYGSSMAVHWHEVKVSRSDWLAELREARAAIERVRALHHVPVEPSRDRRFSHRDEECVSCGELAPCSTVRAVDAS</sequence>
<evidence type="ECO:0000313" key="1">
    <source>
        <dbReference type="EMBL" id="QIK63818.1"/>
    </source>
</evidence>
<evidence type="ECO:0000313" key="2">
    <source>
        <dbReference type="Proteomes" id="UP000502677"/>
    </source>
</evidence>
<proteinExistence type="predicted"/>
<protein>
    <submittedName>
        <fullName evidence="1">Uncharacterized protein</fullName>
    </submittedName>
</protein>
<dbReference type="AlphaFoldDB" id="A0A6G7XHH2"/>
<dbReference type="Proteomes" id="UP000502677">
    <property type="component" value="Chromosome"/>
</dbReference>
<accession>A0A6G7XHH2</accession>
<reference evidence="1 2" key="1">
    <citation type="submission" date="2020-03" db="EMBL/GenBank/DDBJ databases">
        <title>Leucobacter sp. nov., isolated from beetles.</title>
        <authorList>
            <person name="Hyun D.-W."/>
            <person name="Bae J.-W."/>
        </authorList>
    </citation>
    <scope>NUCLEOTIDE SEQUENCE [LARGE SCALE GENOMIC DNA]</scope>
    <source>
        <strain evidence="1 2">HDW9C</strain>
    </source>
</reference>
<organism evidence="1 2">
    <name type="scientific">Leucobacter viscericola</name>
    <dbReference type="NCBI Taxonomy" id="2714935"/>
    <lineage>
        <taxon>Bacteria</taxon>
        <taxon>Bacillati</taxon>
        <taxon>Actinomycetota</taxon>
        <taxon>Actinomycetes</taxon>
        <taxon>Micrococcales</taxon>
        <taxon>Microbacteriaceae</taxon>
        <taxon>Leucobacter</taxon>
    </lineage>
</organism>
<gene>
    <name evidence="1" type="ORF">G7068_11930</name>
</gene>
<keyword evidence="2" id="KW-1185">Reference proteome</keyword>
<name>A0A6G7XHH2_9MICO</name>
<dbReference type="EMBL" id="CP049863">
    <property type="protein sequence ID" value="QIK63818.1"/>
    <property type="molecule type" value="Genomic_DNA"/>
</dbReference>